<accession>A0AAJ8MYG9</accession>
<reference evidence="1" key="1">
    <citation type="submission" date="2017-08" db="EMBL/GenBank/DDBJ databases">
        <authorList>
            <person name="Cuomo C."/>
            <person name="Billmyre B."/>
            <person name="Heitman J."/>
        </authorList>
    </citation>
    <scope>NUCLEOTIDE SEQUENCE</scope>
    <source>
        <strain evidence="1">CBS 12478</strain>
    </source>
</reference>
<protein>
    <submittedName>
        <fullName evidence="1">Uncharacterized protein</fullName>
    </submittedName>
</protein>
<evidence type="ECO:0000313" key="1">
    <source>
        <dbReference type="EMBL" id="WWD20378.1"/>
    </source>
</evidence>
<organism evidence="1 2">
    <name type="scientific">Kwoniella shandongensis</name>
    <dbReference type="NCBI Taxonomy" id="1734106"/>
    <lineage>
        <taxon>Eukaryota</taxon>
        <taxon>Fungi</taxon>
        <taxon>Dikarya</taxon>
        <taxon>Basidiomycota</taxon>
        <taxon>Agaricomycotina</taxon>
        <taxon>Tremellomycetes</taxon>
        <taxon>Tremellales</taxon>
        <taxon>Cryptococcaceae</taxon>
        <taxon>Kwoniella</taxon>
    </lineage>
</organism>
<dbReference type="Proteomes" id="UP000322225">
    <property type="component" value="Chromosome 8"/>
</dbReference>
<reference evidence="1" key="2">
    <citation type="submission" date="2024-01" db="EMBL/GenBank/DDBJ databases">
        <title>Comparative genomics of Cryptococcus and Kwoniella reveals pathogenesis evolution and contrasting modes of karyotype evolution via chromosome fusion or intercentromeric recombination.</title>
        <authorList>
            <person name="Coelho M.A."/>
            <person name="David-Palma M."/>
            <person name="Shea T."/>
            <person name="Bowers K."/>
            <person name="McGinley-Smith S."/>
            <person name="Mohammad A.W."/>
            <person name="Gnirke A."/>
            <person name="Yurkov A.M."/>
            <person name="Nowrousian M."/>
            <person name="Sun S."/>
            <person name="Cuomo C.A."/>
            <person name="Heitman J."/>
        </authorList>
    </citation>
    <scope>NUCLEOTIDE SEQUENCE</scope>
    <source>
        <strain evidence="1">CBS 12478</strain>
    </source>
</reference>
<gene>
    <name evidence="1" type="ORF">CI109_104854</name>
</gene>
<dbReference type="GeneID" id="43591452"/>
<evidence type="ECO:0000313" key="2">
    <source>
        <dbReference type="Proteomes" id="UP000322225"/>
    </source>
</evidence>
<dbReference type="AlphaFoldDB" id="A0AAJ8MYG9"/>
<keyword evidence="2" id="KW-1185">Reference proteome</keyword>
<sequence>MVRFTGHTALGHPTGQTTLSECGKTVSYFSPSKSFRWSNIPILFIHNFFTWLKSATMAAPAPLPLPNIVIPPILVNHALSAQFPLIQGGIVPVPASDDDALDVEQFVDTLKVYGNSTRPELIAAIHFREEVLLTRIAVGQLPIGPQLAHFQIVNARLTADIGRLEGEIGNKFVTIWTILKNKAFSKLGLAHELVPMDGAQPPYAARLTNFNALARSTEQQASNLLAFYNIPNQAGWATMMMNKIVSIITGGPLSSVIPH</sequence>
<proteinExistence type="predicted"/>
<dbReference type="EMBL" id="CP144058">
    <property type="protein sequence ID" value="WWD20378.1"/>
    <property type="molecule type" value="Genomic_DNA"/>
</dbReference>
<name>A0AAJ8MYG9_9TREE</name>
<dbReference type="RefSeq" id="XP_031858398.2">
    <property type="nucleotide sequence ID" value="XM_032007284.2"/>
</dbReference>
<dbReference type="KEGG" id="ksn:43591452"/>